<dbReference type="InterPro" id="IPR016071">
    <property type="entry name" value="Staphylococal_nuclease_OB-fold"/>
</dbReference>
<dbReference type="EMBL" id="JAUTXT010000008">
    <property type="protein sequence ID" value="KAK3677063.1"/>
    <property type="molecule type" value="Genomic_DNA"/>
</dbReference>
<dbReference type="Pfam" id="PF00567">
    <property type="entry name" value="TUDOR"/>
    <property type="match status" value="1"/>
</dbReference>
<dbReference type="InterPro" id="IPR035437">
    <property type="entry name" value="SNase_OB-fold_sf"/>
</dbReference>
<dbReference type="GO" id="GO:0005829">
    <property type="term" value="C:cytosol"/>
    <property type="evidence" value="ECO:0007669"/>
    <property type="project" value="UniProtKB-UniRule"/>
</dbReference>
<dbReference type="FunFam" id="2.30.30.140:FF:000018">
    <property type="entry name" value="Serine/threonine-protein kinase 31"/>
    <property type="match status" value="1"/>
</dbReference>
<dbReference type="PIRSF" id="PIRSF017179">
    <property type="entry name" value="RISC-Tudor-SN"/>
    <property type="match status" value="1"/>
</dbReference>
<evidence type="ECO:0000259" key="9">
    <source>
        <dbReference type="PROSITE" id="PS50304"/>
    </source>
</evidence>
<feature type="compositionally biased region" description="Basic and acidic residues" evidence="8">
    <location>
        <begin position="874"/>
        <end position="886"/>
    </location>
</feature>
<dbReference type="InterPro" id="IPR016685">
    <property type="entry name" value="Silence_cplx_Nase-comp_TudorSN"/>
</dbReference>
<dbReference type="GO" id="GO:0003723">
    <property type="term" value="F:RNA binding"/>
    <property type="evidence" value="ECO:0007669"/>
    <property type="project" value="UniProtKB-UniRule"/>
</dbReference>
<keyword evidence="4 7" id="KW-0963">Cytoplasm</keyword>
<feature type="compositionally biased region" description="Basic and acidic residues" evidence="8">
    <location>
        <begin position="611"/>
        <end position="625"/>
    </location>
</feature>
<dbReference type="PANTHER" id="PTHR12302">
    <property type="entry name" value="EBNA2 BINDING PROTEIN P100"/>
    <property type="match status" value="1"/>
</dbReference>
<dbReference type="Proteomes" id="UP001274830">
    <property type="component" value="Unassembled WGS sequence"/>
</dbReference>
<feature type="domain" description="TNase-like" evidence="10">
    <location>
        <begin position="166"/>
        <end position="308"/>
    </location>
</feature>
<feature type="domain" description="TNase-like" evidence="10">
    <location>
        <begin position="3"/>
        <end position="142"/>
    </location>
</feature>
<dbReference type="FunFam" id="2.40.50.90:FF:000010">
    <property type="entry name" value="Ribonuclease"/>
    <property type="match status" value="1"/>
</dbReference>
<proteinExistence type="predicted"/>
<evidence type="ECO:0000256" key="7">
    <source>
        <dbReference type="PIRNR" id="PIRNR017179"/>
    </source>
</evidence>
<feature type="domain" description="TNase-like" evidence="10">
    <location>
        <begin position="318"/>
        <end position="455"/>
    </location>
</feature>
<evidence type="ECO:0000256" key="3">
    <source>
        <dbReference type="ARBA" id="ARBA00014651"/>
    </source>
</evidence>
<dbReference type="GO" id="GO:0031332">
    <property type="term" value="C:RNAi effector complex"/>
    <property type="evidence" value="ECO:0007669"/>
    <property type="project" value="InterPro"/>
</dbReference>
<dbReference type="GO" id="GO:0006402">
    <property type="term" value="P:mRNA catabolic process"/>
    <property type="evidence" value="ECO:0007669"/>
    <property type="project" value="UniProtKB-UniRule"/>
</dbReference>
<feature type="domain" description="Tudor" evidence="9">
    <location>
        <begin position="706"/>
        <end position="766"/>
    </location>
</feature>
<dbReference type="GO" id="GO:0031047">
    <property type="term" value="P:regulatory ncRNA-mediated gene silencing"/>
    <property type="evidence" value="ECO:0007669"/>
    <property type="project" value="UniProtKB-UniRule"/>
</dbReference>
<dbReference type="PROSITE" id="PS50830">
    <property type="entry name" value="TNASE_3"/>
    <property type="match status" value="4"/>
</dbReference>
<dbReference type="Gene3D" id="2.40.50.90">
    <property type="match status" value="5"/>
</dbReference>
<dbReference type="InterPro" id="IPR002999">
    <property type="entry name" value="Tudor"/>
</dbReference>
<dbReference type="Gene3D" id="2.30.30.140">
    <property type="match status" value="1"/>
</dbReference>
<comment type="subcellular location">
    <subcellularLocation>
        <location evidence="1 7">Cytoplasm</location>
    </subcellularLocation>
</comment>
<feature type="region of interest" description="Disordered" evidence="8">
    <location>
        <begin position="611"/>
        <end position="646"/>
    </location>
</feature>
<sequence length="895" mass="99085">MSAPQEGRVKSVLSGDTVILQNKGKQERTLSLAFINAPRLQQDEPGAFESRDFIRKQCVGKIVHFRVLYNIPQKTGGGSRDYGIVNLANGQTLPDLIVQEGWAKLRDDADRKAESPQASELLERLTALEAHAKADEKGVWASKPSNIQNVRELSDAKAFAEEHKGEPIETVVERVLSGDRLICRLMVNPTYHVTTTVLVAGLRSPTTARTNPSDGSTQAAEPYGNEAQAFVEERLLQRGVQVRLLGVSPNNLLVGSVQHPVGNIGEFLLKEGLARCTDHHSTWLGAEMGKLRQAEREAKEQQRGLFRGAAPLQRSAGSEAEATVTRIFSADTLFIRNKAGAEKRINLSSVRQPKPSDPKQSPFGAEAREFLRKRLIGKHVKIKTDGKRPATEGYDEREMATVTSGNTNVALMLVENGYASVIRHRMDDTDRSPLYDDLLAAEVKAQEEGKGMWNPKPPKQQTFVDHSESLEKAKRQLTLLSKQRKVPAVVDFVKSGSRFTVLVPRENAKLTFVLGGIRAPKSARGPQDQGEPFGQEAHEFANKRCMQRDVEIDVEDTDKQGGFIGQLYVNRENFAKLLVEEGFAQVHAYSAERSGNANELFAAEQRAKEGRKGLWHDWDPSKDAEENGEDYDAAPATNGTNGANGDAGMSKAKMDYRDVTVTYVDPTNARIKLQMLGSGKQNLDSLMKDFANFHISPQNSKPLAQPPKAGDVVSAKFSADNVWYRARVRRNDRENRTSEVVYIDYGNSETQPWSSLRAIDNDRFGVQKLKPQAVDAALSFVQFPTSPEYLSDSCKFLDEVTYDRALVAMVDYNDTRDNLLYVTLIEPAGAEASGSSARLKSVNAEIVSEGLAMVPKKLRPFERAAGDVLGDLKARESEAKNERRGMWEYGDLTED</sequence>
<accession>A0AAE0WSK6</accession>
<evidence type="ECO:0000313" key="11">
    <source>
        <dbReference type="EMBL" id="KAK3677063.1"/>
    </source>
</evidence>
<reference evidence="11" key="1">
    <citation type="submission" date="2023-07" db="EMBL/GenBank/DDBJ databases">
        <title>Black Yeasts Isolated from many extreme environments.</title>
        <authorList>
            <person name="Coleine C."/>
            <person name="Stajich J.E."/>
            <person name="Selbmann L."/>
        </authorList>
    </citation>
    <scope>NUCLEOTIDE SEQUENCE</scope>
    <source>
        <strain evidence="11">CCFEE 5485</strain>
    </source>
</reference>
<dbReference type="PROSITE" id="PS50304">
    <property type="entry name" value="TUDOR"/>
    <property type="match status" value="1"/>
</dbReference>
<feature type="compositionally biased region" description="Low complexity" evidence="8">
    <location>
        <begin position="633"/>
        <end position="646"/>
    </location>
</feature>
<evidence type="ECO:0000256" key="2">
    <source>
        <dbReference type="ARBA" id="ARBA00013404"/>
    </source>
</evidence>
<dbReference type="Pfam" id="PF00565">
    <property type="entry name" value="SNase"/>
    <property type="match status" value="4"/>
</dbReference>
<comment type="caution">
    <text evidence="11">The sequence shown here is derived from an EMBL/GenBank/DDBJ whole genome shotgun (WGS) entry which is preliminary data.</text>
</comment>
<evidence type="ECO:0000313" key="12">
    <source>
        <dbReference type="Proteomes" id="UP001274830"/>
    </source>
</evidence>
<gene>
    <name evidence="11" type="ORF">LTR78_003268</name>
</gene>
<dbReference type="FunFam" id="2.40.50.90:FF:000001">
    <property type="entry name" value="Staphylococcal nuclease domain-containing protein"/>
    <property type="match status" value="1"/>
</dbReference>
<dbReference type="SMART" id="SM00318">
    <property type="entry name" value="SNc"/>
    <property type="match status" value="4"/>
</dbReference>
<dbReference type="SUPFAM" id="SSF63748">
    <property type="entry name" value="Tudor/PWWP/MBT"/>
    <property type="match status" value="1"/>
</dbReference>
<feature type="domain" description="TNase-like" evidence="10">
    <location>
        <begin position="484"/>
        <end position="617"/>
    </location>
</feature>
<organism evidence="11 12">
    <name type="scientific">Recurvomyces mirabilis</name>
    <dbReference type="NCBI Taxonomy" id="574656"/>
    <lineage>
        <taxon>Eukaryota</taxon>
        <taxon>Fungi</taxon>
        <taxon>Dikarya</taxon>
        <taxon>Ascomycota</taxon>
        <taxon>Pezizomycotina</taxon>
        <taxon>Dothideomycetes</taxon>
        <taxon>Dothideomycetidae</taxon>
        <taxon>Mycosphaerellales</taxon>
        <taxon>Teratosphaeriaceae</taxon>
        <taxon>Recurvomyces</taxon>
    </lineage>
</organism>
<dbReference type="SMART" id="SM00333">
    <property type="entry name" value="TUDOR"/>
    <property type="match status" value="1"/>
</dbReference>
<feature type="region of interest" description="Disordered" evidence="8">
    <location>
        <begin position="447"/>
        <end position="468"/>
    </location>
</feature>
<dbReference type="FunFam" id="2.40.50.90:FF:000019">
    <property type="entry name" value="Transcription factor (Snd1/p100), putative"/>
    <property type="match status" value="1"/>
</dbReference>
<evidence type="ECO:0000259" key="10">
    <source>
        <dbReference type="PROSITE" id="PS50830"/>
    </source>
</evidence>
<evidence type="ECO:0000256" key="5">
    <source>
        <dbReference type="ARBA" id="ARBA00022553"/>
    </source>
</evidence>
<dbReference type="PANTHER" id="PTHR12302:SF2">
    <property type="entry name" value="STAPHYLOCOCCAL NUCLEASE DOMAIN-CONTAINING PROTEIN 1"/>
    <property type="match status" value="1"/>
</dbReference>
<name>A0AAE0WSK6_9PEZI</name>
<dbReference type="SUPFAM" id="SSF50199">
    <property type="entry name" value="Staphylococcal nuclease"/>
    <property type="match status" value="5"/>
</dbReference>
<keyword evidence="5" id="KW-0597">Phosphoprotein</keyword>
<evidence type="ECO:0000256" key="6">
    <source>
        <dbReference type="ARBA" id="ARBA00022737"/>
    </source>
</evidence>
<dbReference type="CDD" id="cd00175">
    <property type="entry name" value="SNc"/>
    <property type="match status" value="3"/>
</dbReference>
<evidence type="ECO:0000256" key="8">
    <source>
        <dbReference type="SAM" id="MobiDB-lite"/>
    </source>
</evidence>
<dbReference type="AlphaFoldDB" id="A0AAE0WSK6"/>
<dbReference type="GO" id="GO:0004518">
    <property type="term" value="F:nuclease activity"/>
    <property type="evidence" value="ECO:0007669"/>
    <property type="project" value="TreeGrafter"/>
</dbReference>
<evidence type="ECO:0000256" key="4">
    <source>
        <dbReference type="ARBA" id="ARBA00022490"/>
    </source>
</evidence>
<protein>
    <recommendedName>
        <fullName evidence="2">Probable endonuclease LCL3</fullName>
    </recommendedName>
    <alternativeName>
        <fullName evidence="3">Probable endonuclease lcl3</fullName>
    </alternativeName>
</protein>
<keyword evidence="12" id="KW-1185">Reference proteome</keyword>
<evidence type="ECO:0000256" key="1">
    <source>
        <dbReference type="ARBA" id="ARBA00004496"/>
    </source>
</evidence>
<dbReference type="GO" id="GO:0005634">
    <property type="term" value="C:nucleus"/>
    <property type="evidence" value="ECO:0007669"/>
    <property type="project" value="TreeGrafter"/>
</dbReference>
<feature type="region of interest" description="Disordered" evidence="8">
    <location>
        <begin position="874"/>
        <end position="895"/>
    </location>
</feature>
<keyword evidence="6" id="KW-0677">Repeat</keyword>